<keyword evidence="3" id="KW-0472">Membrane</keyword>
<evidence type="ECO:0000313" key="6">
    <source>
        <dbReference type="Proteomes" id="UP000177067"/>
    </source>
</evidence>
<organism evidence="5 6">
    <name type="scientific">Candidatus Magasanikbacteria bacterium RIFCSPHIGHO2_01_FULL_33_34</name>
    <dbReference type="NCBI Taxonomy" id="1798671"/>
    <lineage>
        <taxon>Bacteria</taxon>
        <taxon>Candidatus Magasanikiibacteriota</taxon>
    </lineage>
</organism>
<name>A0A1F6LIX8_9BACT</name>
<evidence type="ECO:0000259" key="4">
    <source>
        <dbReference type="PROSITE" id="PS51677"/>
    </source>
</evidence>
<reference evidence="5 6" key="1">
    <citation type="journal article" date="2016" name="Nat. Commun.">
        <title>Thousands of microbial genomes shed light on interconnected biogeochemical processes in an aquifer system.</title>
        <authorList>
            <person name="Anantharaman K."/>
            <person name="Brown C.T."/>
            <person name="Hug L.A."/>
            <person name="Sharon I."/>
            <person name="Castelle C.J."/>
            <person name="Probst A.J."/>
            <person name="Thomas B.C."/>
            <person name="Singh A."/>
            <person name="Wilkins M.J."/>
            <person name="Karaoz U."/>
            <person name="Brodie E.L."/>
            <person name="Williams K.H."/>
            <person name="Hubbard S.S."/>
            <person name="Banfield J.F."/>
        </authorList>
    </citation>
    <scope>NUCLEOTIDE SEQUENCE [LARGE SCALE GENOMIC DNA]</scope>
</reference>
<dbReference type="InterPro" id="IPR002509">
    <property type="entry name" value="NODB_dom"/>
</dbReference>
<accession>A0A1F6LIX8</accession>
<dbReference type="Gene3D" id="3.20.20.370">
    <property type="entry name" value="Glycoside hydrolase/deacetylase"/>
    <property type="match status" value="1"/>
</dbReference>
<dbReference type="SUPFAM" id="SSF88713">
    <property type="entry name" value="Glycoside hydrolase/deacetylase"/>
    <property type="match status" value="1"/>
</dbReference>
<dbReference type="EMBL" id="MFPS01000007">
    <property type="protein sequence ID" value="OGH59367.1"/>
    <property type="molecule type" value="Genomic_DNA"/>
</dbReference>
<evidence type="ECO:0000256" key="2">
    <source>
        <dbReference type="ARBA" id="ARBA00022729"/>
    </source>
</evidence>
<dbReference type="AlphaFoldDB" id="A0A1F6LIX8"/>
<dbReference type="GO" id="GO:0016810">
    <property type="term" value="F:hydrolase activity, acting on carbon-nitrogen (but not peptide) bonds"/>
    <property type="evidence" value="ECO:0007669"/>
    <property type="project" value="InterPro"/>
</dbReference>
<keyword evidence="3" id="KW-0812">Transmembrane</keyword>
<dbReference type="InterPro" id="IPR051398">
    <property type="entry name" value="Polysacch_Deacetylase"/>
</dbReference>
<feature type="transmembrane region" description="Helical" evidence="3">
    <location>
        <begin position="7"/>
        <end position="27"/>
    </location>
</feature>
<dbReference type="InterPro" id="IPR011330">
    <property type="entry name" value="Glyco_hydro/deAcase_b/a-brl"/>
</dbReference>
<dbReference type="PANTHER" id="PTHR34216">
    <property type="match status" value="1"/>
</dbReference>
<keyword evidence="3" id="KW-1133">Transmembrane helix</keyword>
<sequence length="282" mass="33147">MQNNNKKLIVIIFSILIIVLLNCYFIFLKKIYSSTMVRQTTQTKNNEIQATVKIDITPVKVPIIVYHSIKPMSNYPTQDEKTFTVSPEMFEKQMQYLNENNYTTITFDDLFNYFQGKKLPENPVIINFDDGWKNQYTHAFPILKKTNNIATFYIFTNAIDHENYLSWEQIKEMSEANMEFGDHSHYHPYLWKIEDQTELDREIIKSKEIIEKHLGKTITTFAYPFGLYSSTTVEMVKKAGFTTARSFDKWGNYHSKDDLLTLRSIQITNSLNSLINALDYDK</sequence>
<evidence type="ECO:0000313" key="5">
    <source>
        <dbReference type="EMBL" id="OGH59367.1"/>
    </source>
</evidence>
<dbReference type="CDD" id="cd10918">
    <property type="entry name" value="CE4_NodB_like_5s_6s"/>
    <property type="match status" value="1"/>
</dbReference>
<comment type="subcellular location">
    <subcellularLocation>
        <location evidence="1">Secreted</location>
    </subcellularLocation>
</comment>
<feature type="domain" description="NodB homology" evidence="4">
    <location>
        <begin position="122"/>
        <end position="282"/>
    </location>
</feature>
<gene>
    <name evidence="5" type="ORF">A2725_00885</name>
</gene>
<dbReference type="PROSITE" id="PS51677">
    <property type="entry name" value="NODB"/>
    <property type="match status" value="1"/>
</dbReference>
<comment type="caution">
    <text evidence="5">The sequence shown here is derived from an EMBL/GenBank/DDBJ whole genome shotgun (WGS) entry which is preliminary data.</text>
</comment>
<dbReference type="PANTHER" id="PTHR34216:SF3">
    <property type="entry name" value="POLY-BETA-1,6-N-ACETYL-D-GLUCOSAMINE N-DEACETYLASE"/>
    <property type="match status" value="1"/>
</dbReference>
<dbReference type="GO" id="GO:0005576">
    <property type="term" value="C:extracellular region"/>
    <property type="evidence" value="ECO:0007669"/>
    <property type="project" value="UniProtKB-SubCell"/>
</dbReference>
<proteinExistence type="predicted"/>
<evidence type="ECO:0000256" key="3">
    <source>
        <dbReference type="SAM" id="Phobius"/>
    </source>
</evidence>
<evidence type="ECO:0000256" key="1">
    <source>
        <dbReference type="ARBA" id="ARBA00004613"/>
    </source>
</evidence>
<keyword evidence="2" id="KW-0732">Signal</keyword>
<dbReference type="Proteomes" id="UP000177067">
    <property type="component" value="Unassembled WGS sequence"/>
</dbReference>
<protein>
    <recommendedName>
        <fullName evidence="4">NodB homology domain-containing protein</fullName>
    </recommendedName>
</protein>
<dbReference type="GO" id="GO:0005975">
    <property type="term" value="P:carbohydrate metabolic process"/>
    <property type="evidence" value="ECO:0007669"/>
    <property type="project" value="InterPro"/>
</dbReference>
<dbReference type="Pfam" id="PF01522">
    <property type="entry name" value="Polysacc_deac_1"/>
    <property type="match status" value="1"/>
</dbReference>